<evidence type="ECO:0000313" key="3">
    <source>
        <dbReference type="Proteomes" id="UP000004705"/>
    </source>
</evidence>
<evidence type="ECO:0000256" key="1">
    <source>
        <dbReference type="SAM" id="MobiDB-lite"/>
    </source>
</evidence>
<gene>
    <name evidence="2" type="ORF">SacazDRAFT_01780</name>
</gene>
<proteinExistence type="predicted"/>
<dbReference type="EMBL" id="CM001466">
    <property type="protein sequence ID" value="EHY88701.1"/>
    <property type="molecule type" value="Genomic_DNA"/>
</dbReference>
<evidence type="ECO:0000313" key="2">
    <source>
        <dbReference type="EMBL" id="EHY88701.1"/>
    </source>
</evidence>
<accession>H8GBL7</accession>
<dbReference type="Proteomes" id="UP000004705">
    <property type="component" value="Chromosome"/>
</dbReference>
<protein>
    <submittedName>
        <fullName evidence="2">Uncharacterized protein</fullName>
    </submittedName>
</protein>
<sequence>MADGAEARKLAAGGYAALPIADIRKIAADQRRRFAGKAMRIGDNDTVHAVRLRTWVHGERIPAPACHIGTDTTDVSGERTPVSDQPVNCKRCLSYKVAREEGEPYRPRLAQIGLWPDGEDHELPAWPPSENE</sequence>
<name>H8GBL7_9PSEU</name>
<keyword evidence="3" id="KW-1185">Reference proteome</keyword>
<feature type="region of interest" description="Disordered" evidence="1">
    <location>
        <begin position="112"/>
        <end position="132"/>
    </location>
</feature>
<organism evidence="2 3">
    <name type="scientific">Saccharomonospora azurea NA-128</name>
    <dbReference type="NCBI Taxonomy" id="882081"/>
    <lineage>
        <taxon>Bacteria</taxon>
        <taxon>Bacillati</taxon>
        <taxon>Actinomycetota</taxon>
        <taxon>Actinomycetes</taxon>
        <taxon>Pseudonocardiales</taxon>
        <taxon>Pseudonocardiaceae</taxon>
        <taxon>Saccharomonospora</taxon>
    </lineage>
</organism>
<dbReference type="HOGENOM" id="CLU_1915595_0_0_11"/>
<dbReference type="OrthoDB" id="3690454at2"/>
<reference evidence="2 3" key="1">
    <citation type="journal article" date="2012" name="Stand. Genomic Sci.">
        <title>Genome sequence of the soil bacterium Saccharomonospora azurea type strain (NA-128(T)).</title>
        <authorList>
            <person name="Klenk H.P."/>
            <person name="Held B."/>
            <person name="Lucas S."/>
            <person name="Lapidus A."/>
            <person name="Copeland A."/>
            <person name="Hammon N."/>
            <person name="Pitluck S."/>
            <person name="Goodwin L.A."/>
            <person name="Han C."/>
            <person name="Tapia R."/>
            <person name="Brambilla E.M."/>
            <person name="Potter G."/>
            <person name="Land M."/>
            <person name="Ivanova N."/>
            <person name="Rohde M."/>
            <person name="Goker M."/>
            <person name="Detter J.C."/>
            <person name="Kyrpides N.C."/>
            <person name="Woyke T."/>
        </authorList>
    </citation>
    <scope>NUCLEOTIDE SEQUENCE [LARGE SCALE GENOMIC DNA]</scope>
    <source>
        <strain evidence="2 3">NA-128</strain>
    </source>
</reference>
<dbReference type="AlphaFoldDB" id="H8GBL7"/>
<dbReference type="RefSeq" id="WP_005440618.1">
    <property type="nucleotide sequence ID" value="NZ_CM001466.1"/>
</dbReference>